<dbReference type="PANTHER" id="PTHR47670">
    <property type="entry name" value="ADENYLYLSULFATASE HINT3"/>
    <property type="match status" value="1"/>
</dbReference>
<keyword evidence="6" id="KW-1185">Reference proteome</keyword>
<evidence type="ECO:0000256" key="1">
    <source>
        <dbReference type="PIRSR" id="PIRSR601310-1"/>
    </source>
</evidence>
<accession>A0A834HKC4</accession>
<feature type="active site" description="Tele-AMP-histidine intermediate" evidence="1">
    <location>
        <position position="144"/>
    </location>
</feature>
<sequence>MEARRRLALLCSHLRPTAGSPTSPISASNCASVCEKGNQERDCVFCRIIRGESPALKLYEDDVCLCILDTNPVSHGSYYNYRHSLIIPKSHFPCLQATPPPVIGAMCSKVPFISNAVVKATSCDSYNLLVNNGAAAGQVIFHAHLHIIPRKAQDCLWASESLPRHPLKLDHETSQLADRIRKELLFFDSHKDDEGQGSTLSTN</sequence>
<feature type="short sequence motif" description="Histidine triad motif" evidence="2 3">
    <location>
        <begin position="142"/>
        <end position="146"/>
    </location>
</feature>
<evidence type="ECO:0000259" key="4">
    <source>
        <dbReference type="PROSITE" id="PS51084"/>
    </source>
</evidence>
<dbReference type="EMBL" id="WJXA01000001">
    <property type="protein sequence ID" value="KAF7154026.1"/>
    <property type="molecule type" value="Genomic_DNA"/>
</dbReference>
<evidence type="ECO:0000256" key="2">
    <source>
        <dbReference type="PIRSR" id="PIRSR601310-3"/>
    </source>
</evidence>
<protein>
    <recommendedName>
        <fullName evidence="4">HIT domain-containing protein</fullName>
    </recommendedName>
</protein>
<dbReference type="Gene3D" id="3.30.428.10">
    <property type="entry name" value="HIT-like"/>
    <property type="match status" value="1"/>
</dbReference>
<reference evidence="5" key="1">
    <citation type="submission" date="2019-11" db="EMBL/GenBank/DDBJ databases">
        <authorList>
            <person name="Liu Y."/>
            <person name="Hou J."/>
            <person name="Li T.-Q."/>
            <person name="Guan C.-H."/>
            <person name="Wu X."/>
            <person name="Wu H.-Z."/>
            <person name="Ling F."/>
            <person name="Zhang R."/>
            <person name="Shi X.-G."/>
            <person name="Ren J.-P."/>
            <person name="Chen E.-F."/>
            <person name="Sun J.-M."/>
        </authorList>
    </citation>
    <scope>NUCLEOTIDE SEQUENCE</scope>
    <source>
        <strain evidence="5">Adult_tree_wgs_1</strain>
        <tissue evidence="5">Leaves</tissue>
    </source>
</reference>
<dbReference type="GO" id="GO:0009150">
    <property type="term" value="P:purine ribonucleotide metabolic process"/>
    <property type="evidence" value="ECO:0007669"/>
    <property type="project" value="TreeGrafter"/>
</dbReference>
<proteinExistence type="predicted"/>
<dbReference type="Proteomes" id="UP000626092">
    <property type="component" value="Unassembled WGS sequence"/>
</dbReference>
<name>A0A834HKC4_RHOSS</name>
<dbReference type="InterPro" id="IPR011146">
    <property type="entry name" value="HIT-like"/>
</dbReference>
<gene>
    <name evidence="5" type="ORF">RHSIM_Rhsim01G0249500</name>
</gene>
<feature type="domain" description="HIT" evidence="4">
    <location>
        <begin position="44"/>
        <end position="157"/>
    </location>
</feature>
<dbReference type="Pfam" id="PF01230">
    <property type="entry name" value="HIT"/>
    <property type="match status" value="1"/>
</dbReference>
<dbReference type="PROSITE" id="PS51084">
    <property type="entry name" value="HIT_2"/>
    <property type="match status" value="1"/>
</dbReference>
<dbReference type="OrthoDB" id="672793at2759"/>
<dbReference type="GO" id="GO:0006790">
    <property type="term" value="P:sulfur compound metabolic process"/>
    <property type="evidence" value="ECO:0007669"/>
    <property type="project" value="TreeGrafter"/>
</dbReference>
<dbReference type="GO" id="GO:0047627">
    <property type="term" value="F:adenylylsulfatase activity"/>
    <property type="evidence" value="ECO:0007669"/>
    <property type="project" value="TreeGrafter"/>
</dbReference>
<dbReference type="AlphaFoldDB" id="A0A834HKC4"/>
<dbReference type="PANTHER" id="PTHR47670:SF1">
    <property type="entry name" value="ADENYLYLSULFATASE HINT3"/>
    <property type="match status" value="1"/>
</dbReference>
<dbReference type="InterPro" id="IPR036265">
    <property type="entry name" value="HIT-like_sf"/>
</dbReference>
<evidence type="ECO:0000256" key="3">
    <source>
        <dbReference type="PROSITE-ProRule" id="PRU00464"/>
    </source>
</evidence>
<dbReference type="PRINTS" id="PR00332">
    <property type="entry name" value="HISTRIAD"/>
</dbReference>
<dbReference type="InterPro" id="IPR001310">
    <property type="entry name" value="Histidine_triad_HIT"/>
</dbReference>
<evidence type="ECO:0000313" key="5">
    <source>
        <dbReference type="EMBL" id="KAF7154026.1"/>
    </source>
</evidence>
<comment type="caution">
    <text evidence="5">The sequence shown here is derived from an EMBL/GenBank/DDBJ whole genome shotgun (WGS) entry which is preliminary data.</text>
</comment>
<organism evidence="5 6">
    <name type="scientific">Rhododendron simsii</name>
    <name type="common">Sims's rhododendron</name>
    <dbReference type="NCBI Taxonomy" id="118357"/>
    <lineage>
        <taxon>Eukaryota</taxon>
        <taxon>Viridiplantae</taxon>
        <taxon>Streptophyta</taxon>
        <taxon>Embryophyta</taxon>
        <taxon>Tracheophyta</taxon>
        <taxon>Spermatophyta</taxon>
        <taxon>Magnoliopsida</taxon>
        <taxon>eudicotyledons</taxon>
        <taxon>Gunneridae</taxon>
        <taxon>Pentapetalae</taxon>
        <taxon>asterids</taxon>
        <taxon>Ericales</taxon>
        <taxon>Ericaceae</taxon>
        <taxon>Ericoideae</taxon>
        <taxon>Rhodoreae</taxon>
        <taxon>Rhododendron</taxon>
    </lineage>
</organism>
<dbReference type="SUPFAM" id="SSF54197">
    <property type="entry name" value="HIT-like"/>
    <property type="match status" value="1"/>
</dbReference>
<evidence type="ECO:0000313" key="6">
    <source>
        <dbReference type="Proteomes" id="UP000626092"/>
    </source>
</evidence>